<gene>
    <name evidence="3" type="ORF">RM553_15135</name>
</gene>
<comment type="caution">
    <text evidence="3">The sequence shown here is derived from an EMBL/GenBank/DDBJ whole genome shotgun (WGS) entry which is preliminary data.</text>
</comment>
<dbReference type="SUPFAM" id="SSF52402">
    <property type="entry name" value="Adenine nucleotide alpha hydrolases-like"/>
    <property type="match status" value="2"/>
</dbReference>
<dbReference type="Proteomes" id="UP001262889">
    <property type="component" value="Unassembled WGS sequence"/>
</dbReference>
<name>A0ABU3CCV8_9FLAO</name>
<organism evidence="3 4">
    <name type="scientific">Autumnicola tepida</name>
    <dbReference type="NCBI Taxonomy" id="3075595"/>
    <lineage>
        <taxon>Bacteria</taxon>
        <taxon>Pseudomonadati</taxon>
        <taxon>Bacteroidota</taxon>
        <taxon>Flavobacteriia</taxon>
        <taxon>Flavobacteriales</taxon>
        <taxon>Flavobacteriaceae</taxon>
        <taxon>Autumnicola</taxon>
    </lineage>
</organism>
<dbReference type="InterPro" id="IPR006016">
    <property type="entry name" value="UspA"/>
</dbReference>
<evidence type="ECO:0000259" key="2">
    <source>
        <dbReference type="Pfam" id="PF00582"/>
    </source>
</evidence>
<proteinExistence type="inferred from homology"/>
<evidence type="ECO:0000313" key="3">
    <source>
        <dbReference type="EMBL" id="MDT0644169.1"/>
    </source>
</evidence>
<dbReference type="RefSeq" id="WP_311535787.1">
    <property type="nucleotide sequence ID" value="NZ_JAVRHQ010000022.1"/>
</dbReference>
<keyword evidence="4" id="KW-1185">Reference proteome</keyword>
<accession>A0ABU3CCV8</accession>
<comment type="similarity">
    <text evidence="1">Belongs to the universal stress protein A family.</text>
</comment>
<dbReference type="Gene3D" id="3.40.50.620">
    <property type="entry name" value="HUPs"/>
    <property type="match status" value="2"/>
</dbReference>
<dbReference type="InterPro" id="IPR014729">
    <property type="entry name" value="Rossmann-like_a/b/a_fold"/>
</dbReference>
<dbReference type="PRINTS" id="PR01438">
    <property type="entry name" value="UNVRSLSTRESS"/>
</dbReference>
<dbReference type="PANTHER" id="PTHR46268:SF6">
    <property type="entry name" value="UNIVERSAL STRESS PROTEIN UP12"/>
    <property type="match status" value="1"/>
</dbReference>
<sequence>MKTIIVATDFSPEAENALSYAADFANKIEARVILFNSFTIPIHLGNSILPAEALNRLEEENTALLEEKCKWLEEEKHLEAHYESGLMLDVATELNRLFKKYKADLIIMGMAGKSVAQDIFGNTTTSAIMKHSYPVLAVPEEVGFSGINNIPFAYDKMKEGHHEISAKICELAEFFDSKVEVFHVQKLMEKKCERKRIEKEFTDANYDFKEVESDEIIEEIENEIKRWPADLLVMVPQKYNFWESLLHRSKTRMMASRSAVPVLSIPLVTSEGEGAV</sequence>
<dbReference type="EMBL" id="JAVRHQ010000022">
    <property type="protein sequence ID" value="MDT0644169.1"/>
    <property type="molecule type" value="Genomic_DNA"/>
</dbReference>
<dbReference type="PANTHER" id="PTHR46268">
    <property type="entry name" value="STRESS RESPONSE PROTEIN NHAX"/>
    <property type="match status" value="1"/>
</dbReference>
<dbReference type="Pfam" id="PF00582">
    <property type="entry name" value="Usp"/>
    <property type="match status" value="1"/>
</dbReference>
<protein>
    <submittedName>
        <fullName evidence="3">Universal stress protein</fullName>
    </submittedName>
</protein>
<evidence type="ECO:0000313" key="4">
    <source>
        <dbReference type="Proteomes" id="UP001262889"/>
    </source>
</evidence>
<evidence type="ECO:0000256" key="1">
    <source>
        <dbReference type="ARBA" id="ARBA00008791"/>
    </source>
</evidence>
<dbReference type="CDD" id="cd00293">
    <property type="entry name" value="USP-like"/>
    <property type="match status" value="1"/>
</dbReference>
<dbReference type="InterPro" id="IPR006015">
    <property type="entry name" value="Universal_stress_UspA"/>
</dbReference>
<feature type="domain" description="UspA" evidence="2">
    <location>
        <begin position="1"/>
        <end position="139"/>
    </location>
</feature>
<reference evidence="3 4" key="1">
    <citation type="submission" date="2023-09" db="EMBL/GenBank/DDBJ databases">
        <authorList>
            <person name="Rey-Velasco X."/>
        </authorList>
    </citation>
    <scope>NUCLEOTIDE SEQUENCE [LARGE SCALE GENOMIC DNA]</scope>
    <source>
        <strain evidence="3 4">F363</strain>
    </source>
</reference>